<feature type="compositionally biased region" description="Basic and acidic residues" evidence="3">
    <location>
        <begin position="876"/>
        <end position="885"/>
    </location>
</feature>
<proteinExistence type="predicted"/>
<feature type="region of interest" description="Disordered" evidence="3">
    <location>
        <begin position="803"/>
        <end position="932"/>
    </location>
</feature>
<dbReference type="SMART" id="SM00389">
    <property type="entry name" value="HOX"/>
    <property type="match status" value="3"/>
</dbReference>
<comment type="subcellular location">
    <subcellularLocation>
        <location evidence="1 2">Nucleus</location>
    </subcellularLocation>
</comment>
<keyword evidence="1 2" id="KW-0238">DNA-binding</keyword>
<protein>
    <recommendedName>
        <fullName evidence="4">Homeobox domain-containing protein</fullName>
    </recommendedName>
</protein>
<dbReference type="InterPro" id="IPR001356">
    <property type="entry name" value="HD"/>
</dbReference>
<feature type="compositionally biased region" description="Polar residues" evidence="3">
    <location>
        <begin position="138"/>
        <end position="155"/>
    </location>
</feature>
<feature type="region of interest" description="Disordered" evidence="3">
    <location>
        <begin position="361"/>
        <end position="524"/>
    </location>
</feature>
<feature type="compositionally biased region" description="Polar residues" evidence="3">
    <location>
        <begin position="636"/>
        <end position="652"/>
    </location>
</feature>
<dbReference type="EMBL" id="CAWYQH010000079">
    <property type="protein sequence ID" value="CAK8680904.1"/>
    <property type="molecule type" value="Genomic_DNA"/>
</dbReference>
<feature type="domain" description="Homeobox" evidence="4">
    <location>
        <begin position="6"/>
        <end position="66"/>
    </location>
</feature>
<feature type="DNA-binding region" description="Homeobox" evidence="1">
    <location>
        <begin position="716"/>
        <end position="758"/>
    </location>
</feature>
<feature type="compositionally biased region" description="Acidic residues" evidence="3">
    <location>
        <begin position="886"/>
        <end position="896"/>
    </location>
</feature>
<dbReference type="CDD" id="cd00086">
    <property type="entry name" value="homeodomain"/>
    <property type="match status" value="2"/>
</dbReference>
<feature type="region of interest" description="Disordered" evidence="3">
    <location>
        <begin position="536"/>
        <end position="592"/>
    </location>
</feature>
<organism evidence="5 6">
    <name type="scientific">Clavelina lepadiformis</name>
    <name type="common">Light-bulb sea squirt</name>
    <name type="synonym">Ascidia lepadiformis</name>
    <dbReference type="NCBI Taxonomy" id="159417"/>
    <lineage>
        <taxon>Eukaryota</taxon>
        <taxon>Metazoa</taxon>
        <taxon>Chordata</taxon>
        <taxon>Tunicata</taxon>
        <taxon>Ascidiacea</taxon>
        <taxon>Aplousobranchia</taxon>
        <taxon>Clavelinidae</taxon>
        <taxon>Clavelina</taxon>
    </lineage>
</organism>
<evidence type="ECO:0000259" key="4">
    <source>
        <dbReference type="PROSITE" id="PS50071"/>
    </source>
</evidence>
<dbReference type="Pfam" id="PF00046">
    <property type="entry name" value="Homeodomain"/>
    <property type="match status" value="1"/>
</dbReference>
<feature type="DNA-binding region" description="Homeobox" evidence="1">
    <location>
        <begin position="160"/>
        <end position="219"/>
    </location>
</feature>
<feature type="compositionally biased region" description="Polar residues" evidence="3">
    <location>
        <begin position="420"/>
        <end position="436"/>
    </location>
</feature>
<feature type="compositionally biased region" description="Polar residues" evidence="3">
    <location>
        <begin position="492"/>
        <end position="508"/>
    </location>
</feature>
<gene>
    <name evidence="5" type="ORF">CVLEPA_LOCUS11140</name>
</gene>
<feature type="region of interest" description="Disordered" evidence="3">
    <location>
        <begin position="275"/>
        <end position="306"/>
    </location>
</feature>
<feature type="region of interest" description="Disordered" evidence="3">
    <location>
        <begin position="616"/>
        <end position="673"/>
    </location>
</feature>
<dbReference type="Proteomes" id="UP001642483">
    <property type="component" value="Unassembled WGS sequence"/>
</dbReference>
<accession>A0ABP0FMM8</accession>
<evidence type="ECO:0000256" key="2">
    <source>
        <dbReference type="RuleBase" id="RU000682"/>
    </source>
</evidence>
<evidence type="ECO:0000256" key="1">
    <source>
        <dbReference type="PROSITE-ProRule" id="PRU00108"/>
    </source>
</evidence>
<evidence type="ECO:0000256" key="3">
    <source>
        <dbReference type="SAM" id="MobiDB-lite"/>
    </source>
</evidence>
<name>A0ABP0FMM8_CLALP</name>
<feature type="domain" description="Homeobox" evidence="4">
    <location>
        <begin position="714"/>
        <end position="757"/>
    </location>
</feature>
<reference evidence="5 6" key="1">
    <citation type="submission" date="2024-02" db="EMBL/GenBank/DDBJ databases">
        <authorList>
            <person name="Daric V."/>
            <person name="Darras S."/>
        </authorList>
    </citation>
    <scope>NUCLEOTIDE SEQUENCE [LARGE SCALE GENOMIC DNA]</scope>
</reference>
<dbReference type="Gene3D" id="1.10.10.60">
    <property type="entry name" value="Homeodomain-like"/>
    <property type="match status" value="2"/>
</dbReference>
<evidence type="ECO:0000313" key="5">
    <source>
        <dbReference type="EMBL" id="CAK8680904.1"/>
    </source>
</evidence>
<keyword evidence="6" id="KW-1185">Reference proteome</keyword>
<feature type="region of interest" description="Disordered" evidence="3">
    <location>
        <begin position="758"/>
        <end position="784"/>
    </location>
</feature>
<feature type="compositionally biased region" description="Polar residues" evidence="3">
    <location>
        <begin position="823"/>
        <end position="872"/>
    </location>
</feature>
<feature type="compositionally biased region" description="Polar residues" evidence="3">
    <location>
        <begin position="275"/>
        <end position="284"/>
    </location>
</feature>
<dbReference type="InterPro" id="IPR009057">
    <property type="entry name" value="Homeodomain-like_sf"/>
</dbReference>
<dbReference type="SUPFAM" id="SSF46689">
    <property type="entry name" value="Homeodomain-like"/>
    <property type="match status" value="3"/>
</dbReference>
<sequence>MSKETNYNRNIGIQFSNDVEMGLEEAFRNNETISFALMAALAQKYNLMFIQVDGWFESRKRKVRKRRIGYGRQKHDNANVLEEYAWSNTSAVNLPQQAGNGLTYRQRNTTRNTLPQRSYHATNLVASYHDRRHKRSQLKSPAVTSTSSMAEATQVEQKDRKRRSNYFPKETVQALFGEYRRNPILDQQRTQILAQRYDMTEFEVRNWFHKPWSKRRMAMPFRRNDTMNYFRAGAAMSSLNIPPNPIIGRHETAAPFTSYHEPYFTAYTQAHRVSTTPACTSGNNPRDKRRTSMSFSPRTHNPHQPGISGVRSLGAHGFDQHQMNRCSDQTQCKLPRLRNATQLAQGERNVRLPFNEFHQYNQPGPSGYGNVSRLPQEGSVERQPYSSNFDEIYEQHNQPGPSGYGNASRHPQEGSVKRQPYSSNFDEFYEQHNQPGPSGYGNASRHPQEGSVERQPYSSNFDEFYEQHNHPGLSGYGNASRHPQEGSVERQPYSSNFDDFYEQHNQPGPSGYGNASRHPQEGSVENQLYSSSFDDFYEQYNHPGPSGYGNVSRHPQEGSVERQPYSSNFDEFYEQHNHPGLSGYGNVSRHPQEGSVENQFYSSIFDEFYEQHNHPGPSGYGYVSRHPQEGSVERQPYSSSFNDFYEQHNQPDPSGYGNVSRHPQEGSVERQPYSSNFKEFLDRYSQPGPSGRFRGSHFSDMTGKPYPKAYFNRLEEEFVRNKYPRYKKIEKLSRETGLTIIQIRRWFYHRRRKERLGIGTRSSSSKEQVGIARQYSEGASSRSSAVEQVANVSVKLGRSNFHHSATNVDKNKGCREGDEVDLSKTSGAASNSSQPLVQEVVQNISSNPSSTHHLKTRSSAGNQLSRPSTSFMVSERSWESERGDMDETDYVEEPNIDNESKCNREELSSTPLATPPSSPHTYDSQEDENESKYDREVLQMCMDVARESGGVADYDNEACTSQQSGIVIHDMGLDQPIQSSGSFMLSEPSQDRERLNDSQNSTRNPQEKEENKQSKRHAPSGSSEVTYVVGSPELMGDGFTEDACYSVHKC</sequence>
<feature type="compositionally biased region" description="Polar residues" evidence="3">
    <location>
        <begin position="384"/>
        <end position="400"/>
    </location>
</feature>
<feature type="DNA-binding region" description="Homeobox" evidence="1">
    <location>
        <begin position="8"/>
        <end position="67"/>
    </location>
</feature>
<dbReference type="PROSITE" id="PS50071">
    <property type="entry name" value="HOMEOBOX_2"/>
    <property type="match status" value="3"/>
</dbReference>
<evidence type="ECO:0000313" key="6">
    <source>
        <dbReference type="Proteomes" id="UP001642483"/>
    </source>
</evidence>
<feature type="domain" description="Homeobox" evidence="4">
    <location>
        <begin position="158"/>
        <end position="218"/>
    </location>
</feature>
<keyword evidence="1 2" id="KW-0539">Nucleus</keyword>
<feature type="compositionally biased region" description="Basic and acidic residues" evidence="3">
    <location>
        <begin position="898"/>
        <end position="907"/>
    </location>
</feature>
<feature type="region of interest" description="Disordered" evidence="3">
    <location>
        <begin position="133"/>
        <end position="162"/>
    </location>
</feature>
<keyword evidence="1 2" id="KW-0371">Homeobox</keyword>
<comment type="caution">
    <text evidence="5">The sequence shown here is derived from an EMBL/GenBank/DDBJ whole genome shotgun (WGS) entry which is preliminary data.</text>
</comment>
<feature type="region of interest" description="Disordered" evidence="3">
    <location>
        <begin position="975"/>
        <end position="1029"/>
    </location>
</feature>